<organism evidence="1 2">
    <name type="scientific">Mangrovibacter phragmitis</name>
    <dbReference type="NCBI Taxonomy" id="1691903"/>
    <lineage>
        <taxon>Bacteria</taxon>
        <taxon>Pseudomonadati</taxon>
        <taxon>Pseudomonadota</taxon>
        <taxon>Gammaproteobacteria</taxon>
        <taxon>Enterobacterales</taxon>
        <taxon>Enterobacteriaceae</taxon>
        <taxon>Mangrovibacter</taxon>
    </lineage>
</organism>
<sequence>MFRRRRIELSQHSFREAVLLKFGQQGFSDMSVRKLLVLLHEHFRYMNFKVNGATRDELHKIITNSLFSRISDINEIEERVEYQRNIDDFQRSHTHKLFLNSLVAVRYFIEQMESVRSEMLSISLRSRSPCFRIFSITLDSAKEKYTRVLSNFVTAAVLYVYPELVMPTSTAISILDDFLSNLIRNGLRQPGNRFISIQRSADLVNIPSYMTDEYLFNEANYEYVIHGMTRQRRGQFSEEIEENSRLESYHEVIDRGLYTTRRLSEVEVPPSPPVMRVPPVRTARPHVILPALPVFNLSSLAPAQPDTDAESSLKDRVFLDMAILEVRKEKSNDGILNRGESLIVYKHDDDFYTESECREKSLPLNNPIKIDYISDNEYLIEYNRLGEQYRNINLRDYNEYLYSDYG</sequence>
<gene>
    <name evidence="1" type="ORF">A9B99_05875</name>
</gene>
<dbReference type="EMBL" id="LYRP01000012">
    <property type="protein sequence ID" value="OAT76843.1"/>
    <property type="molecule type" value="Genomic_DNA"/>
</dbReference>
<reference evidence="2" key="1">
    <citation type="submission" date="2016-05" db="EMBL/GenBank/DDBJ databases">
        <authorList>
            <person name="Behera P."/>
            <person name="Vaishampayan P."/>
            <person name="Singh N."/>
            <person name="Raina V."/>
            <person name="Suar M."/>
            <person name="Pattnaik A."/>
            <person name="Rastogi G."/>
        </authorList>
    </citation>
    <scope>NUCLEOTIDE SEQUENCE [LARGE SCALE GENOMIC DNA]</scope>
    <source>
        <strain evidence="2">MP23</strain>
    </source>
</reference>
<protein>
    <submittedName>
        <fullName evidence="1">Uncharacterized protein</fullName>
    </submittedName>
</protein>
<proteinExistence type="predicted"/>
<accession>A0A1B7L3F8</accession>
<dbReference type="AlphaFoldDB" id="A0A1B7L3F8"/>
<evidence type="ECO:0000313" key="1">
    <source>
        <dbReference type="EMBL" id="OAT76843.1"/>
    </source>
</evidence>
<name>A0A1B7L3F8_9ENTR</name>
<dbReference type="RefSeq" id="WP_064597249.1">
    <property type="nucleotide sequence ID" value="NZ_LYRP01000012.1"/>
</dbReference>
<evidence type="ECO:0000313" key="2">
    <source>
        <dbReference type="Proteomes" id="UP000078225"/>
    </source>
</evidence>
<keyword evidence="2" id="KW-1185">Reference proteome</keyword>
<dbReference type="Proteomes" id="UP000078225">
    <property type="component" value="Unassembled WGS sequence"/>
</dbReference>
<comment type="caution">
    <text evidence="1">The sequence shown here is derived from an EMBL/GenBank/DDBJ whole genome shotgun (WGS) entry which is preliminary data.</text>
</comment>